<dbReference type="InterPro" id="IPR026444">
    <property type="entry name" value="Secre_tail"/>
</dbReference>
<name>A0A2W7IL35_9FLAO</name>
<feature type="chain" id="PRO_5015952068" evidence="2">
    <location>
        <begin position="19"/>
        <end position="655"/>
    </location>
</feature>
<dbReference type="Proteomes" id="UP000249542">
    <property type="component" value="Unassembled WGS sequence"/>
</dbReference>
<comment type="caution">
    <text evidence="4">The sequence shown here is derived from an EMBL/GenBank/DDBJ whole genome shotgun (WGS) entry which is preliminary data.</text>
</comment>
<dbReference type="EMBL" id="QKYV01000006">
    <property type="protein sequence ID" value="PZW39253.1"/>
    <property type="molecule type" value="Genomic_DNA"/>
</dbReference>
<feature type="domain" description="Secretion system C-terminal sorting" evidence="3">
    <location>
        <begin position="582"/>
        <end position="651"/>
    </location>
</feature>
<feature type="signal peptide" evidence="2">
    <location>
        <begin position="1"/>
        <end position="18"/>
    </location>
</feature>
<reference evidence="4 5" key="1">
    <citation type="submission" date="2018-06" db="EMBL/GenBank/DDBJ databases">
        <title>Genomic Encyclopedia of Archaeal and Bacterial Type Strains, Phase II (KMG-II): from individual species to whole genera.</title>
        <authorList>
            <person name="Goeker M."/>
        </authorList>
    </citation>
    <scope>NUCLEOTIDE SEQUENCE [LARGE SCALE GENOMIC DNA]</scope>
    <source>
        <strain evidence="4 5">DSM 15361</strain>
    </source>
</reference>
<evidence type="ECO:0000256" key="1">
    <source>
        <dbReference type="ARBA" id="ARBA00022729"/>
    </source>
</evidence>
<evidence type="ECO:0000259" key="3">
    <source>
        <dbReference type="Pfam" id="PF18962"/>
    </source>
</evidence>
<evidence type="ECO:0000313" key="4">
    <source>
        <dbReference type="EMBL" id="PZW39253.1"/>
    </source>
</evidence>
<dbReference type="Pfam" id="PF18962">
    <property type="entry name" value="Por_Secre_tail"/>
    <property type="match status" value="1"/>
</dbReference>
<accession>A0A2W7IL35</accession>
<keyword evidence="1 2" id="KW-0732">Signal</keyword>
<gene>
    <name evidence="4" type="ORF">LX95_02395</name>
</gene>
<dbReference type="RefSeq" id="WP_170116614.1">
    <property type="nucleotide sequence ID" value="NZ_QKYV01000006.1"/>
</dbReference>
<evidence type="ECO:0000256" key="2">
    <source>
        <dbReference type="SAM" id="SignalP"/>
    </source>
</evidence>
<evidence type="ECO:0000313" key="5">
    <source>
        <dbReference type="Proteomes" id="UP000249542"/>
    </source>
</evidence>
<dbReference type="AlphaFoldDB" id="A0A2W7IL35"/>
<proteinExistence type="predicted"/>
<organism evidence="4 5">
    <name type="scientific">Mesonia algae</name>
    <dbReference type="NCBI Taxonomy" id="213248"/>
    <lineage>
        <taxon>Bacteria</taxon>
        <taxon>Pseudomonadati</taxon>
        <taxon>Bacteroidota</taxon>
        <taxon>Flavobacteriia</taxon>
        <taxon>Flavobacteriales</taxon>
        <taxon>Flavobacteriaceae</taxon>
        <taxon>Mesonia</taxon>
    </lineage>
</organism>
<dbReference type="NCBIfam" id="TIGR04183">
    <property type="entry name" value="Por_Secre_tail"/>
    <property type="match status" value="1"/>
</dbReference>
<protein>
    <submittedName>
        <fullName evidence="4">Putative secreted protein (Por secretion system target)</fullName>
    </submittedName>
</protein>
<keyword evidence="5" id="KW-1185">Reference proteome</keyword>
<sequence>MKNITTFLLLLLTANSFAQLTIKPTNEEVGSNTDNTYIYVDGTVLYVKESTNFTKNNDTEIANLYLRNEAQLIQGTTGLSNNEGNGTMSVFQEGTADNYEYNYWASPVGVLGNSDPAGNTSFGIASLSFPNSRLKSDATQLTNGYNGSANPLTISKYWIWKFINTGTSGYANWIHVQENQTINAGEGFTMKGTSGTDATMIHGVVNNPGSAQRYDFRGRPNDGTITVATATDYDEIILIGNPYPSAINLNYFLLENSKNANASTTEFVDNTCTNGALIERRNATTGIAYFWDMDNSVNSHNISEYSGGYGAYAPNGTDCNSLGTYAPPTFYMYNNDGEVIEGSGEPQAAGSDIYRAFLPIGQGFFIDAPDLSTGDSPIDYPIEAIQFKNTHRVFVKEGDDNFSYFDRHSNQETAVSNTIENLVDSDYVVPKLRLNIAFDDLYTRQVVLAFNENASKNIEVAMDALNFDGISSDAGFLHNNNSYIIDTRPFDINDRLPLYLNLSSQRSLSFKINNFENFDTENVYIYDKQTEIYHPIKNSYFYITLPAGNYSERFELTFKDSEEDLEVSEEIASSFDVIQNNTNAQLTILNPLQENLKFVEVYDMTGKRVLFQGNLGNQSQYNFSTSQLAESVYVVKISTTDNITTTKKISIFQRR</sequence>